<dbReference type="EMBL" id="BNJJ01000003">
    <property type="protein sequence ID" value="GHO83474.1"/>
    <property type="molecule type" value="Genomic_DNA"/>
</dbReference>
<gene>
    <name evidence="1" type="ORF">KSZ_14800</name>
</gene>
<comment type="caution">
    <text evidence="1">The sequence shown here is derived from an EMBL/GenBank/DDBJ whole genome shotgun (WGS) entry which is preliminary data.</text>
</comment>
<protein>
    <submittedName>
        <fullName evidence="1">Uncharacterized protein</fullName>
    </submittedName>
</protein>
<name>A0ABQ3VBR5_9CHLR</name>
<dbReference type="Proteomes" id="UP000635565">
    <property type="component" value="Unassembled WGS sequence"/>
</dbReference>
<evidence type="ECO:0000313" key="2">
    <source>
        <dbReference type="Proteomes" id="UP000635565"/>
    </source>
</evidence>
<accession>A0ABQ3VBR5</accession>
<organism evidence="1 2">
    <name type="scientific">Dictyobacter formicarum</name>
    <dbReference type="NCBI Taxonomy" id="2778368"/>
    <lineage>
        <taxon>Bacteria</taxon>
        <taxon>Bacillati</taxon>
        <taxon>Chloroflexota</taxon>
        <taxon>Ktedonobacteria</taxon>
        <taxon>Ktedonobacterales</taxon>
        <taxon>Dictyobacteraceae</taxon>
        <taxon>Dictyobacter</taxon>
    </lineage>
</organism>
<reference evidence="1 2" key="1">
    <citation type="journal article" date="2021" name="Int. J. Syst. Evol. Microbiol.">
        <title>Reticulibacter mediterranei gen. nov., sp. nov., within the new family Reticulibacteraceae fam. nov., and Ktedonospora formicarum gen. nov., sp. nov., Ktedonobacter robiniae sp. nov., Dictyobacter formicarum sp. nov. and Dictyobacter arantiisoli sp. nov., belonging to the class Ktedonobacteria.</title>
        <authorList>
            <person name="Yabe S."/>
            <person name="Zheng Y."/>
            <person name="Wang C.M."/>
            <person name="Sakai Y."/>
            <person name="Abe K."/>
            <person name="Yokota A."/>
            <person name="Donadio S."/>
            <person name="Cavaletti L."/>
            <person name="Monciardini P."/>
        </authorList>
    </citation>
    <scope>NUCLEOTIDE SEQUENCE [LARGE SCALE GENOMIC DNA]</scope>
    <source>
        <strain evidence="1 2">SOSP1-9</strain>
    </source>
</reference>
<keyword evidence="2" id="KW-1185">Reference proteome</keyword>
<evidence type="ECO:0000313" key="1">
    <source>
        <dbReference type="EMBL" id="GHO83474.1"/>
    </source>
</evidence>
<proteinExistence type="predicted"/>
<sequence length="197" mass="22510">MITFSSLLGNFIMPTQPVLAFLRDHVFLNIQRIASLRRWLSEMQVKPQPTYRAGLRFAGRYSGQLLPQPVVCTSTGQRFPLDQVLGNHFCIFRLWDEDGAATRPGNNALWSRLNAHHIYLCPTQAALKRARKLSTDAGTTYIWDGSGQLPRLLQGDPQMVMVVRPDRHIMTTYPTSQWARVEKRIARYFGQNDPITP</sequence>